<dbReference type="InterPro" id="IPR025434">
    <property type="entry name" value="YesK-like"/>
</dbReference>
<name>A0ABY7WZC2_9BACL</name>
<accession>A0ABY7WZC2</accession>
<gene>
    <name evidence="2" type="ORF">PTI97_01480</name>
</gene>
<evidence type="ECO:0000313" key="3">
    <source>
        <dbReference type="Proteomes" id="UP001213680"/>
    </source>
</evidence>
<dbReference type="Pfam" id="PF14150">
    <property type="entry name" value="YesK"/>
    <property type="match status" value="1"/>
</dbReference>
<dbReference type="RefSeq" id="WP_274357001.1">
    <property type="nucleotide sequence ID" value="NZ_CP118099.1"/>
</dbReference>
<keyword evidence="3" id="KW-1185">Reference proteome</keyword>
<keyword evidence="1" id="KW-0472">Membrane</keyword>
<feature type="transmembrane region" description="Helical" evidence="1">
    <location>
        <begin position="6"/>
        <end position="25"/>
    </location>
</feature>
<reference evidence="2 3" key="1">
    <citation type="submission" date="2023-02" db="EMBL/GenBank/DDBJ databases">
        <title>A bacterium isolated from plastisphere.</title>
        <authorList>
            <person name="Sun Y."/>
        </authorList>
    </citation>
    <scope>NUCLEOTIDE SEQUENCE [LARGE SCALE GENOMIC DNA]</scope>
    <source>
        <strain evidence="3">a-1</strain>
    </source>
</reference>
<sequence>MIWEYYGDAIIIIGVLTTILLVAMLNFLKSKFKRRLVFSLMLLVVGYTLILIGLVFVRGWDGLGWSMIGFSLYVIGLVTYIGVVIYHWIKARRTKNS</sequence>
<organism evidence="2 3">
    <name type="scientific">Exiguobacterium marinum</name>
    <dbReference type="NCBI Taxonomy" id="273528"/>
    <lineage>
        <taxon>Bacteria</taxon>
        <taxon>Bacillati</taxon>
        <taxon>Bacillota</taxon>
        <taxon>Bacilli</taxon>
        <taxon>Bacillales</taxon>
        <taxon>Bacillales Family XII. Incertae Sedis</taxon>
        <taxon>Exiguobacterium</taxon>
    </lineage>
</organism>
<feature type="transmembrane region" description="Helical" evidence="1">
    <location>
        <begin position="37"/>
        <end position="57"/>
    </location>
</feature>
<keyword evidence="1" id="KW-0812">Transmembrane</keyword>
<dbReference type="EMBL" id="CP118099">
    <property type="protein sequence ID" value="WDH76223.1"/>
    <property type="molecule type" value="Genomic_DNA"/>
</dbReference>
<evidence type="ECO:0000313" key="2">
    <source>
        <dbReference type="EMBL" id="WDH76223.1"/>
    </source>
</evidence>
<proteinExistence type="predicted"/>
<dbReference type="Proteomes" id="UP001213680">
    <property type="component" value="Chromosome"/>
</dbReference>
<feature type="transmembrane region" description="Helical" evidence="1">
    <location>
        <begin position="63"/>
        <end position="89"/>
    </location>
</feature>
<evidence type="ECO:0000256" key="1">
    <source>
        <dbReference type="SAM" id="Phobius"/>
    </source>
</evidence>
<keyword evidence="1" id="KW-1133">Transmembrane helix</keyword>
<protein>
    <submittedName>
        <fullName evidence="2">YesK family protein</fullName>
    </submittedName>
</protein>